<accession>D6WIT2</accession>
<evidence type="ECO:0000313" key="2">
    <source>
        <dbReference type="Proteomes" id="UP000007266"/>
    </source>
</evidence>
<evidence type="ECO:0000313" key="1">
    <source>
        <dbReference type="EMBL" id="EEZ99496.1"/>
    </source>
</evidence>
<sequence>MVFWRIKTTKQINKNYTRKIALASKVNQFSSLFSRQTSHLVKLSTNKGKKGGNHNREVENMVFTHKTTKRHDEKNRSIIRSTKLNQLNNWKENQNKKLVLCALLQITMLYAYVTERTSRDVTKGFKTGDDSKHTNLLKAFRLNVMLKNGNATSGVGKCKIYILVLFAQY</sequence>
<name>D6WIT2_TRICA</name>
<reference evidence="1 2" key="2">
    <citation type="journal article" date="2010" name="Nucleic Acids Res.">
        <title>BeetleBase in 2010: revisions to provide comprehensive genomic information for Tribolium castaneum.</title>
        <authorList>
            <person name="Kim H.S."/>
            <person name="Murphy T."/>
            <person name="Xia J."/>
            <person name="Caragea D."/>
            <person name="Park Y."/>
            <person name="Beeman R.W."/>
            <person name="Lorenzen M.D."/>
            <person name="Butcher S."/>
            <person name="Manak J.R."/>
            <person name="Brown S.J."/>
        </authorList>
    </citation>
    <scope>GENOME REANNOTATION</scope>
    <source>
        <strain evidence="1 2">Georgia GA2</strain>
    </source>
</reference>
<dbReference type="HOGENOM" id="CLU_1580541_0_0_1"/>
<reference evidence="1 2" key="1">
    <citation type="journal article" date="2008" name="Nature">
        <title>The genome of the model beetle and pest Tribolium castaneum.</title>
        <authorList>
            <consortium name="Tribolium Genome Sequencing Consortium"/>
            <person name="Richards S."/>
            <person name="Gibbs R.A."/>
            <person name="Weinstock G.M."/>
            <person name="Brown S.J."/>
            <person name="Denell R."/>
            <person name="Beeman R.W."/>
            <person name="Gibbs R."/>
            <person name="Beeman R.W."/>
            <person name="Brown S.J."/>
            <person name="Bucher G."/>
            <person name="Friedrich M."/>
            <person name="Grimmelikhuijzen C.J."/>
            <person name="Klingler M."/>
            <person name="Lorenzen M."/>
            <person name="Richards S."/>
            <person name="Roth S."/>
            <person name="Schroder R."/>
            <person name="Tautz D."/>
            <person name="Zdobnov E.M."/>
            <person name="Muzny D."/>
            <person name="Gibbs R.A."/>
            <person name="Weinstock G.M."/>
            <person name="Attaway T."/>
            <person name="Bell S."/>
            <person name="Buhay C.J."/>
            <person name="Chandrabose M.N."/>
            <person name="Chavez D."/>
            <person name="Clerk-Blankenburg K.P."/>
            <person name="Cree A."/>
            <person name="Dao M."/>
            <person name="Davis C."/>
            <person name="Chacko J."/>
            <person name="Dinh H."/>
            <person name="Dugan-Rocha S."/>
            <person name="Fowler G."/>
            <person name="Garner T.T."/>
            <person name="Garnes J."/>
            <person name="Gnirke A."/>
            <person name="Hawes A."/>
            <person name="Hernandez J."/>
            <person name="Hines S."/>
            <person name="Holder M."/>
            <person name="Hume J."/>
            <person name="Jhangiani S.N."/>
            <person name="Joshi V."/>
            <person name="Khan Z.M."/>
            <person name="Jackson L."/>
            <person name="Kovar C."/>
            <person name="Kowis A."/>
            <person name="Lee S."/>
            <person name="Lewis L.R."/>
            <person name="Margolis J."/>
            <person name="Morgan M."/>
            <person name="Nazareth L.V."/>
            <person name="Nguyen N."/>
            <person name="Okwuonu G."/>
            <person name="Parker D."/>
            <person name="Richards S."/>
            <person name="Ruiz S.J."/>
            <person name="Santibanez J."/>
            <person name="Savard J."/>
            <person name="Scherer S.E."/>
            <person name="Schneider B."/>
            <person name="Sodergren E."/>
            <person name="Tautz D."/>
            <person name="Vattahil S."/>
            <person name="Villasana D."/>
            <person name="White C.S."/>
            <person name="Wright R."/>
            <person name="Park Y."/>
            <person name="Beeman R.W."/>
            <person name="Lord J."/>
            <person name="Oppert B."/>
            <person name="Lorenzen M."/>
            <person name="Brown S."/>
            <person name="Wang L."/>
            <person name="Savard J."/>
            <person name="Tautz D."/>
            <person name="Richards S."/>
            <person name="Weinstock G."/>
            <person name="Gibbs R.A."/>
            <person name="Liu Y."/>
            <person name="Worley K."/>
            <person name="Weinstock G."/>
            <person name="Elsik C.G."/>
            <person name="Reese J.T."/>
            <person name="Elhaik E."/>
            <person name="Landan G."/>
            <person name="Graur D."/>
            <person name="Arensburger P."/>
            <person name="Atkinson P."/>
            <person name="Beeman R.W."/>
            <person name="Beidler J."/>
            <person name="Brown S.J."/>
            <person name="Demuth J.P."/>
            <person name="Drury D.W."/>
            <person name="Du Y.Z."/>
            <person name="Fujiwara H."/>
            <person name="Lorenzen M."/>
            <person name="Maselli V."/>
            <person name="Osanai M."/>
            <person name="Park Y."/>
            <person name="Robertson H.M."/>
            <person name="Tu Z."/>
            <person name="Wang J.J."/>
            <person name="Wang S."/>
            <person name="Richards S."/>
            <person name="Song H."/>
            <person name="Zhang L."/>
            <person name="Sodergren E."/>
            <person name="Werner D."/>
            <person name="Stanke M."/>
            <person name="Morgenstern B."/>
            <person name="Solovyev V."/>
            <person name="Kosarev P."/>
            <person name="Brown G."/>
            <person name="Chen H.C."/>
            <person name="Ermolaeva O."/>
            <person name="Hlavina W."/>
            <person name="Kapustin Y."/>
            <person name="Kiryutin B."/>
            <person name="Kitts P."/>
            <person name="Maglott D."/>
            <person name="Pruitt K."/>
            <person name="Sapojnikov V."/>
            <person name="Souvorov A."/>
            <person name="Mackey A.J."/>
            <person name="Waterhouse R.M."/>
            <person name="Wyder S."/>
            <person name="Zdobnov E.M."/>
            <person name="Zdobnov E.M."/>
            <person name="Wyder S."/>
            <person name="Kriventseva E.V."/>
            <person name="Kadowaki T."/>
            <person name="Bork P."/>
            <person name="Aranda M."/>
            <person name="Bao R."/>
            <person name="Beermann A."/>
            <person name="Berns N."/>
            <person name="Bolognesi R."/>
            <person name="Bonneton F."/>
            <person name="Bopp D."/>
            <person name="Brown S.J."/>
            <person name="Bucher G."/>
            <person name="Butts T."/>
            <person name="Chaumot A."/>
            <person name="Denell R.E."/>
            <person name="Ferrier D.E."/>
            <person name="Friedrich M."/>
            <person name="Gordon C.M."/>
            <person name="Jindra M."/>
            <person name="Klingler M."/>
            <person name="Lan Q."/>
            <person name="Lattorff H.M."/>
            <person name="Laudet V."/>
            <person name="von Levetsow C."/>
            <person name="Liu Z."/>
            <person name="Lutz R."/>
            <person name="Lynch J.A."/>
            <person name="da Fonseca R.N."/>
            <person name="Posnien N."/>
            <person name="Reuter R."/>
            <person name="Roth S."/>
            <person name="Savard J."/>
            <person name="Schinko J.B."/>
            <person name="Schmitt C."/>
            <person name="Schoppmeier M."/>
            <person name="Schroder R."/>
            <person name="Shippy T.D."/>
            <person name="Simonnet F."/>
            <person name="Marques-Souza H."/>
            <person name="Tautz D."/>
            <person name="Tomoyasu Y."/>
            <person name="Trauner J."/>
            <person name="Van der Zee M."/>
            <person name="Vervoort M."/>
            <person name="Wittkopp N."/>
            <person name="Wimmer E.A."/>
            <person name="Yang X."/>
            <person name="Jones A.K."/>
            <person name="Sattelle D.B."/>
            <person name="Ebert P.R."/>
            <person name="Nelson D."/>
            <person name="Scott J.G."/>
            <person name="Beeman R.W."/>
            <person name="Muthukrishnan S."/>
            <person name="Kramer K.J."/>
            <person name="Arakane Y."/>
            <person name="Beeman R.W."/>
            <person name="Zhu Q."/>
            <person name="Hogenkamp D."/>
            <person name="Dixit R."/>
            <person name="Oppert B."/>
            <person name="Jiang H."/>
            <person name="Zou Z."/>
            <person name="Marshall J."/>
            <person name="Elpidina E."/>
            <person name="Vinokurov K."/>
            <person name="Oppert C."/>
            <person name="Zou Z."/>
            <person name="Evans J."/>
            <person name="Lu Z."/>
            <person name="Zhao P."/>
            <person name="Sumathipala N."/>
            <person name="Altincicek B."/>
            <person name="Vilcinskas A."/>
            <person name="Williams M."/>
            <person name="Hultmark D."/>
            <person name="Hetru C."/>
            <person name="Jiang H."/>
            <person name="Grimmelikhuijzen C.J."/>
            <person name="Hauser F."/>
            <person name="Cazzamali G."/>
            <person name="Williamson M."/>
            <person name="Park Y."/>
            <person name="Li B."/>
            <person name="Tanaka Y."/>
            <person name="Predel R."/>
            <person name="Neupert S."/>
            <person name="Schachtner J."/>
            <person name="Verleyen P."/>
            <person name="Raible F."/>
            <person name="Bork P."/>
            <person name="Friedrich M."/>
            <person name="Walden K.K."/>
            <person name="Robertson H.M."/>
            <person name="Angeli S."/>
            <person name="Foret S."/>
            <person name="Bucher G."/>
            <person name="Schuetz S."/>
            <person name="Maleszka R."/>
            <person name="Wimmer E.A."/>
            <person name="Beeman R.W."/>
            <person name="Lorenzen M."/>
            <person name="Tomoyasu Y."/>
            <person name="Miller S.C."/>
            <person name="Grossmann D."/>
            <person name="Bucher G."/>
        </authorList>
    </citation>
    <scope>NUCLEOTIDE SEQUENCE [LARGE SCALE GENOMIC DNA]</scope>
    <source>
        <strain evidence="1 2">Georgia GA2</strain>
    </source>
</reference>
<dbReference type="Proteomes" id="UP000007266">
    <property type="component" value="Linkage group 3"/>
</dbReference>
<keyword evidence="2" id="KW-1185">Reference proteome</keyword>
<dbReference type="AlphaFoldDB" id="D6WIT2"/>
<organism evidence="1 2">
    <name type="scientific">Tribolium castaneum</name>
    <name type="common">Red flour beetle</name>
    <dbReference type="NCBI Taxonomy" id="7070"/>
    <lineage>
        <taxon>Eukaryota</taxon>
        <taxon>Metazoa</taxon>
        <taxon>Ecdysozoa</taxon>
        <taxon>Arthropoda</taxon>
        <taxon>Hexapoda</taxon>
        <taxon>Insecta</taxon>
        <taxon>Pterygota</taxon>
        <taxon>Neoptera</taxon>
        <taxon>Endopterygota</taxon>
        <taxon>Coleoptera</taxon>
        <taxon>Polyphaga</taxon>
        <taxon>Cucujiformia</taxon>
        <taxon>Tenebrionidae</taxon>
        <taxon>Tenebrionidae incertae sedis</taxon>
        <taxon>Tribolium</taxon>
    </lineage>
</organism>
<gene>
    <name evidence="1" type="primary">GLEAN_00072</name>
    <name evidence="1" type="ORF">TcasGA2_TC000072</name>
</gene>
<proteinExistence type="predicted"/>
<dbReference type="EMBL" id="KQ971321">
    <property type="protein sequence ID" value="EEZ99496.1"/>
    <property type="molecule type" value="Genomic_DNA"/>
</dbReference>
<protein>
    <submittedName>
        <fullName evidence="1">Uncharacterized protein</fullName>
    </submittedName>
</protein>